<evidence type="ECO:0000313" key="2">
    <source>
        <dbReference type="EMBL" id="KYG79478.1"/>
    </source>
</evidence>
<dbReference type="STRING" id="1914963.AWW67_14010"/>
<evidence type="ECO:0000313" key="3">
    <source>
        <dbReference type="Proteomes" id="UP000075663"/>
    </source>
</evidence>
<dbReference type="SUPFAM" id="SSF48452">
    <property type="entry name" value="TPR-like"/>
    <property type="match status" value="1"/>
</dbReference>
<dbReference type="InterPro" id="IPR019734">
    <property type="entry name" value="TPR_rpt"/>
</dbReference>
<dbReference type="EMBL" id="LRPB01000049">
    <property type="protein sequence ID" value="KYG79478.1"/>
    <property type="molecule type" value="Genomic_DNA"/>
</dbReference>
<gene>
    <name evidence="2" type="ORF">AWW67_14010</name>
</gene>
<organism evidence="2 3">
    <name type="scientific">Roseivirga seohaensis</name>
    <dbReference type="NCBI Taxonomy" id="1914963"/>
    <lineage>
        <taxon>Bacteria</taxon>
        <taxon>Pseudomonadati</taxon>
        <taxon>Bacteroidota</taxon>
        <taxon>Cytophagia</taxon>
        <taxon>Cytophagales</taxon>
        <taxon>Roseivirgaceae</taxon>
        <taxon>Roseivirga</taxon>
    </lineage>
</organism>
<dbReference type="PROSITE" id="PS50005">
    <property type="entry name" value="TPR"/>
    <property type="match status" value="1"/>
</dbReference>
<dbReference type="AlphaFoldDB" id="A0A150XL61"/>
<dbReference type="Gene3D" id="1.25.40.10">
    <property type="entry name" value="Tetratricopeptide repeat domain"/>
    <property type="match status" value="1"/>
</dbReference>
<name>A0A150XL61_9BACT</name>
<dbReference type="Proteomes" id="UP000075663">
    <property type="component" value="Unassembled WGS sequence"/>
</dbReference>
<comment type="caution">
    <text evidence="2">The sequence shown here is derived from an EMBL/GenBank/DDBJ whole genome shotgun (WGS) entry which is preliminary data.</text>
</comment>
<proteinExistence type="predicted"/>
<accession>A0A150XL61</accession>
<dbReference type="InterPro" id="IPR011990">
    <property type="entry name" value="TPR-like_helical_dom_sf"/>
</dbReference>
<evidence type="ECO:0000256" key="1">
    <source>
        <dbReference type="PROSITE-ProRule" id="PRU00339"/>
    </source>
</evidence>
<sequence>MKKQSIFIGVLLLAAIFGCAYVYKQLHQPIDLLEEINDIRNNSPSSANDRLQNHNSYMDTLETLKTSGSLTEGIKYLDILIEKDTDHKSVYQLEKGKLLFSMDNFKHAIESFSAAIRESPYGSPSALEWRAYSYINLKDYKSAILDAESLIEKDSTHWDRYHRIKTYCDSISRLETALQ</sequence>
<protein>
    <submittedName>
        <fullName evidence="2">Uncharacterized protein</fullName>
    </submittedName>
</protein>
<feature type="repeat" description="TPR" evidence="1">
    <location>
        <begin position="89"/>
        <end position="122"/>
    </location>
</feature>
<dbReference type="PROSITE" id="PS51257">
    <property type="entry name" value="PROKAR_LIPOPROTEIN"/>
    <property type="match status" value="1"/>
</dbReference>
<reference evidence="2 3" key="1">
    <citation type="submission" date="2016-01" db="EMBL/GenBank/DDBJ databases">
        <title>Genome sequencing of Roseivirga seohaensis SW-152.</title>
        <authorList>
            <person name="Selvaratnam C."/>
            <person name="Thevarajoo S."/>
            <person name="Goh K.M."/>
            <person name="Ee R."/>
            <person name="Chan K.-G."/>
            <person name="Chong C.S."/>
        </authorList>
    </citation>
    <scope>NUCLEOTIDE SEQUENCE [LARGE SCALE GENOMIC DNA]</scope>
    <source>
        <strain evidence="2 3">SW-152</strain>
    </source>
</reference>
<dbReference type="RefSeq" id="WP_062303657.1">
    <property type="nucleotide sequence ID" value="NZ_LRPB01000049.1"/>
</dbReference>
<keyword evidence="1" id="KW-0802">TPR repeat</keyword>